<dbReference type="Pfam" id="PF20150">
    <property type="entry name" value="2EXR"/>
    <property type="match status" value="1"/>
</dbReference>
<feature type="compositionally biased region" description="Acidic residues" evidence="1">
    <location>
        <begin position="204"/>
        <end position="213"/>
    </location>
</feature>
<feature type="domain" description="2EXR" evidence="2">
    <location>
        <begin position="8"/>
        <end position="90"/>
    </location>
</feature>
<accession>A0ABQ0CUD0</accession>
<gene>
    <name evidence="3" type="primary">g5337</name>
    <name evidence="3" type="ORF">EsDP_00005337</name>
</gene>
<evidence type="ECO:0000259" key="2">
    <source>
        <dbReference type="Pfam" id="PF20150"/>
    </source>
</evidence>
<sequence>MSSPPATFPQFARLAPEIRLLIWREYLSAFDKPTMYLYNRNLFLKQLDPESEDERYAGISRTPLVQADMPASLHVDAESRGVTLQWARARDMELRWRQKTGGYVLARPFDPARDALYVSRDKWEEFCELSFEGDGLEETAARIRHLAFPAFTAYYSFTELGYLMCWFPGLKSLSCVWGALPELEYAPTTRRFPRGQRRRHLLGTDDDDDDGTDGTETGVDPATGELEERIAAELQPRWVLEEETAEVVIMCVRDPFDGTNSWEAGEREMWMGELEDALLTCELPEHVYDVEEERFLVEFRAVKAVQE</sequence>
<organism evidence="3 4">
    <name type="scientific">Epichloe bromicola</name>
    <dbReference type="NCBI Taxonomy" id="79588"/>
    <lineage>
        <taxon>Eukaryota</taxon>
        <taxon>Fungi</taxon>
        <taxon>Dikarya</taxon>
        <taxon>Ascomycota</taxon>
        <taxon>Pezizomycotina</taxon>
        <taxon>Sordariomycetes</taxon>
        <taxon>Hypocreomycetidae</taxon>
        <taxon>Hypocreales</taxon>
        <taxon>Clavicipitaceae</taxon>
        <taxon>Epichloe</taxon>
    </lineage>
</organism>
<evidence type="ECO:0000313" key="4">
    <source>
        <dbReference type="Proteomes" id="UP001562357"/>
    </source>
</evidence>
<evidence type="ECO:0000256" key="1">
    <source>
        <dbReference type="SAM" id="MobiDB-lite"/>
    </source>
</evidence>
<dbReference type="InterPro" id="IPR045518">
    <property type="entry name" value="2EXR"/>
</dbReference>
<dbReference type="EMBL" id="BAAFGZ010000243">
    <property type="protein sequence ID" value="GAB0137054.1"/>
    <property type="molecule type" value="Genomic_DNA"/>
</dbReference>
<dbReference type="Proteomes" id="UP001562357">
    <property type="component" value="Unassembled WGS sequence"/>
</dbReference>
<name>A0ABQ0CUD0_9HYPO</name>
<proteinExistence type="predicted"/>
<protein>
    <recommendedName>
        <fullName evidence="2">2EXR domain-containing protein</fullName>
    </recommendedName>
</protein>
<keyword evidence="4" id="KW-1185">Reference proteome</keyword>
<comment type="caution">
    <text evidence="3">The sequence shown here is derived from an EMBL/GenBank/DDBJ whole genome shotgun (WGS) entry which is preliminary data.</text>
</comment>
<evidence type="ECO:0000313" key="3">
    <source>
        <dbReference type="EMBL" id="GAB0137054.1"/>
    </source>
</evidence>
<reference evidence="4" key="1">
    <citation type="submission" date="2024-06" db="EMBL/GenBank/DDBJ databases">
        <title>Draft Genome Sequences of Epichloe bromicola Strains Isolated from Elymus ciliaris.</title>
        <authorList>
            <consortium name="Epichloe bromicola genome sequencing consortium"/>
            <person name="Miura A."/>
            <person name="Imano S."/>
            <person name="Ashida A."/>
            <person name="Sato I."/>
            <person name="Chiba S."/>
            <person name="Tanaka A."/>
            <person name="Camagna M."/>
            <person name="Takemoto D."/>
        </authorList>
    </citation>
    <scope>NUCLEOTIDE SEQUENCE [LARGE SCALE GENOMIC DNA]</scope>
    <source>
        <strain evidence="4">DP</strain>
    </source>
</reference>
<feature type="region of interest" description="Disordered" evidence="1">
    <location>
        <begin position="196"/>
        <end position="222"/>
    </location>
</feature>